<evidence type="ECO:0000313" key="5">
    <source>
        <dbReference type="Proteomes" id="UP000659654"/>
    </source>
</evidence>
<gene>
    <name evidence="2" type="ORF">BXYJ_LOCUS4216</name>
</gene>
<accession>A0A1I7SVN5</accession>
<evidence type="ECO:0000313" key="3">
    <source>
        <dbReference type="EMBL" id="CAG9098000.1"/>
    </source>
</evidence>
<dbReference type="Proteomes" id="UP000582659">
    <property type="component" value="Unassembled WGS sequence"/>
</dbReference>
<evidence type="ECO:0000313" key="6">
    <source>
        <dbReference type="WBParaSite" id="BXY_1711300.1"/>
    </source>
</evidence>
<dbReference type="Proteomes" id="UP000095284">
    <property type="component" value="Unplaced"/>
</dbReference>
<dbReference type="PANTHER" id="PTHR31855">
    <property type="entry name" value="GUANINE NUCLEOTIDE EXCHANGE C9ORF72"/>
    <property type="match status" value="1"/>
</dbReference>
<evidence type="ECO:0000313" key="4">
    <source>
        <dbReference type="Proteomes" id="UP000095284"/>
    </source>
</evidence>
<dbReference type="WBParaSite" id="BXY_1711300.1">
    <property type="protein sequence ID" value="BXY_1711300.1"/>
    <property type="gene ID" value="BXY_1711300"/>
</dbReference>
<proteinExistence type="predicted"/>
<dbReference type="GO" id="GO:0005768">
    <property type="term" value="C:endosome"/>
    <property type="evidence" value="ECO:0007669"/>
    <property type="project" value="TreeGrafter"/>
</dbReference>
<name>A0A1I7SVN5_BURXY</name>
<organism evidence="4 6">
    <name type="scientific">Bursaphelenchus xylophilus</name>
    <name type="common">Pinewood nematode worm</name>
    <name type="synonym">Aphelenchoides xylophilus</name>
    <dbReference type="NCBI Taxonomy" id="6326"/>
    <lineage>
        <taxon>Eukaryota</taxon>
        <taxon>Metazoa</taxon>
        <taxon>Ecdysozoa</taxon>
        <taxon>Nematoda</taxon>
        <taxon>Chromadorea</taxon>
        <taxon>Rhabditida</taxon>
        <taxon>Tylenchina</taxon>
        <taxon>Tylenchomorpha</taxon>
        <taxon>Aphelenchoidea</taxon>
        <taxon>Aphelenchoididae</taxon>
        <taxon>Bursaphelenchus</taxon>
    </lineage>
</organism>
<dbReference type="AlphaFoldDB" id="A0A1I7SVN5"/>
<keyword evidence="5" id="KW-1185">Reference proteome</keyword>
<evidence type="ECO:0000313" key="2">
    <source>
        <dbReference type="EMBL" id="CAD5215811.1"/>
    </source>
</evidence>
<protein>
    <submittedName>
        <fullName evidence="2">(pine wood nematode) hypothetical protein</fullName>
    </submittedName>
</protein>
<evidence type="ECO:0000256" key="1">
    <source>
        <dbReference type="SAM" id="MobiDB-lite"/>
    </source>
</evidence>
<sequence>MEAHLFQDIYDAVENHENCLDLKVQYGSPIQTIVWSSFSYMIGPELKFVWHVKADEPYHLSSSDETSSDGNFPSTSSDVKSTQGSGLQYDDCINLMSNSNDCSNLSDDLESERKSSHQSAESQAGNSTLCSSSHPTSNSTLRLNKDENFDVHEERQEDLQEEDYETEDDNSSYTNVSEKEEEVEHQADNKLTTSIVDSGITGTVSVHSDLSGTCKSPKLNSSQSIMANLSDTSSEKSDYGYCDDKKEEDQISCSQDYDVAKCLDSTATASFLTVSNVLTEQSAVGDQFETEVREDALVRQESAAFSQMVENENYLSDEMFVAKYALAEQISNPCFAMNPMICKVSVIPSRQISIMSFLFSVPKDEKEMMAFSLVLSEEARDWLGVRENVFEQIFEDVLCRFKASYLSESIADVICRLTDDIYSLLLLFGNLERFPLCSQSYINIKSTVFMKPEMSLEDRSFLYKSVTGCLMSQGNCVLIGADPDYVEQFMLGLMLFLTPEQRTLCLKPHMSQYSPYLKLQAVKRELIEDLYVASAESHWPTCFIDVDRKLVTSSGSYFTHYERKERLALQQMGSIFVEAGQNLKSEDRLIAKREPIIEPMSVIADPFLSSRLDVLWLLPCERSTRSIVLNQLILTLDYQAKALIETIKDISEPSKTFKENAVSSKWSLNTVRKMLNLTADSSFNICLARADMLKPSLAQFIYQCNNHFR</sequence>
<dbReference type="EMBL" id="CAJFCV020000002">
    <property type="protein sequence ID" value="CAG9098000.1"/>
    <property type="molecule type" value="Genomic_DNA"/>
</dbReference>
<dbReference type="Pfam" id="PF15019">
    <property type="entry name" value="C9orf72-like"/>
    <property type="match status" value="1"/>
</dbReference>
<dbReference type="PANTHER" id="PTHR31855:SF2">
    <property type="entry name" value="GUANINE NUCLEOTIDE EXCHANGE FACTOR C9ORF72"/>
    <property type="match status" value="1"/>
</dbReference>
<dbReference type="PROSITE" id="PS51835">
    <property type="entry name" value="DENN_C9ORF72"/>
    <property type="match status" value="1"/>
</dbReference>
<feature type="compositionally biased region" description="Polar residues" evidence="1">
    <location>
        <begin position="117"/>
        <end position="142"/>
    </location>
</feature>
<dbReference type="GO" id="GO:0005776">
    <property type="term" value="C:autophagosome"/>
    <property type="evidence" value="ECO:0007669"/>
    <property type="project" value="TreeGrafter"/>
</dbReference>
<feature type="compositionally biased region" description="Acidic residues" evidence="1">
    <location>
        <begin position="159"/>
        <end position="170"/>
    </location>
</feature>
<dbReference type="Proteomes" id="UP000659654">
    <property type="component" value="Unassembled WGS sequence"/>
</dbReference>
<dbReference type="InterPro" id="IPR027819">
    <property type="entry name" value="C9orf72"/>
</dbReference>
<feature type="region of interest" description="Disordered" evidence="1">
    <location>
        <begin position="60"/>
        <end position="84"/>
    </location>
</feature>
<feature type="region of interest" description="Disordered" evidence="1">
    <location>
        <begin position="103"/>
        <end position="191"/>
    </location>
</feature>
<dbReference type="eggNOG" id="ENOG502QSST">
    <property type="taxonomic scope" value="Eukaryota"/>
</dbReference>
<dbReference type="EMBL" id="CAJFDI010000002">
    <property type="protein sequence ID" value="CAD5215811.1"/>
    <property type="molecule type" value="Genomic_DNA"/>
</dbReference>
<dbReference type="GO" id="GO:0005085">
    <property type="term" value="F:guanyl-nucleotide exchange factor activity"/>
    <property type="evidence" value="ECO:0007669"/>
    <property type="project" value="InterPro"/>
</dbReference>
<dbReference type="GO" id="GO:0006914">
    <property type="term" value="P:autophagy"/>
    <property type="evidence" value="ECO:0007669"/>
    <property type="project" value="TreeGrafter"/>
</dbReference>
<feature type="compositionally biased region" description="Basic and acidic residues" evidence="1">
    <location>
        <begin position="143"/>
        <end position="158"/>
    </location>
</feature>
<dbReference type="GO" id="GO:0006897">
    <property type="term" value="P:endocytosis"/>
    <property type="evidence" value="ECO:0007669"/>
    <property type="project" value="TreeGrafter"/>
</dbReference>
<reference evidence="6" key="1">
    <citation type="submission" date="2016-11" db="UniProtKB">
        <authorList>
            <consortium name="WormBaseParasite"/>
        </authorList>
    </citation>
    <scope>IDENTIFICATION</scope>
</reference>
<dbReference type="OrthoDB" id="10252077at2759"/>
<reference evidence="3" key="2">
    <citation type="submission" date="2020-08" db="EMBL/GenBank/DDBJ databases">
        <authorList>
            <person name="Kikuchi T."/>
        </authorList>
    </citation>
    <scope>NUCLEOTIDE SEQUENCE</scope>
    <source>
        <strain evidence="2">Ka4C1</strain>
    </source>
</reference>